<dbReference type="AlphaFoldDB" id="A0AAV1KD55"/>
<keyword evidence="4 10" id="KW-0812">Transmembrane</keyword>
<gene>
    <name evidence="13" type="ORF">PARMNEM_LOCUS2742</name>
</gene>
<name>A0AAV1KD55_9NEOP</name>
<evidence type="ECO:0000256" key="8">
    <source>
        <dbReference type="ARBA" id="ARBA00023170"/>
    </source>
</evidence>
<evidence type="ECO:0000256" key="9">
    <source>
        <dbReference type="ARBA" id="ARBA00023224"/>
    </source>
</evidence>
<evidence type="ECO:0000313" key="14">
    <source>
        <dbReference type="Proteomes" id="UP001314205"/>
    </source>
</evidence>
<evidence type="ECO:0000259" key="12">
    <source>
        <dbReference type="PROSITE" id="PS50262"/>
    </source>
</evidence>
<dbReference type="PRINTS" id="PR00237">
    <property type="entry name" value="GPCRRHODOPSN"/>
</dbReference>
<sequence>MAKLENQITLFDIKAINTTNITLDTGYDDNVNHSVWPIEKCLNVHLFNKSLVEDLTNIVFTYNNTMIICLEHSPTLTKIAIMKASVLSLLAVLSFFGNLATLISVKRGNKNRGRTRPSWTAIYRLIFQLSIADLFVTVFCLAGEAAWSFSVQWYAGNVACKVFKFLQMFSLYLSTFILVLIGVDRWLAVKYPMKSLATESRSTRLVIIAWILSFLLSVPQAIIFRVARGPFVEEFYQCVTHGFYTERWQEQTYTTISLVFMFIIPLIILISTYISTVRTIAKSKKVFKTETKTQEKYSTLDLNRRRLIDRAKMKSLRMSIVIVAAFVIWWMPYYIMMIMFTFLDPDKNLGEGLLSGIFFFGMSNSLVNPIIYGAFHLWPKKKRYSRRDKESGGQQASWLRRGDQTSSVKLTTIRSMRSSTKNSNGQNIAFL</sequence>
<dbReference type="PROSITE" id="PS00237">
    <property type="entry name" value="G_PROTEIN_RECEP_F1_1"/>
    <property type="match status" value="1"/>
</dbReference>
<keyword evidence="8 10" id="KW-0675">Receptor</keyword>
<dbReference type="InterPro" id="IPR000276">
    <property type="entry name" value="GPCR_Rhodpsn"/>
</dbReference>
<evidence type="ECO:0000256" key="7">
    <source>
        <dbReference type="ARBA" id="ARBA00023136"/>
    </source>
</evidence>
<keyword evidence="14" id="KW-1185">Reference proteome</keyword>
<accession>A0AAV1KD55</accession>
<keyword evidence="5 11" id="KW-1133">Transmembrane helix</keyword>
<dbReference type="GO" id="GO:0035237">
    <property type="term" value="F:corazonin receptor activity"/>
    <property type="evidence" value="ECO:0007669"/>
    <property type="project" value="TreeGrafter"/>
</dbReference>
<organism evidence="13 14">
    <name type="scientific">Parnassius mnemosyne</name>
    <name type="common">clouded apollo</name>
    <dbReference type="NCBI Taxonomy" id="213953"/>
    <lineage>
        <taxon>Eukaryota</taxon>
        <taxon>Metazoa</taxon>
        <taxon>Ecdysozoa</taxon>
        <taxon>Arthropoda</taxon>
        <taxon>Hexapoda</taxon>
        <taxon>Insecta</taxon>
        <taxon>Pterygota</taxon>
        <taxon>Neoptera</taxon>
        <taxon>Endopterygota</taxon>
        <taxon>Lepidoptera</taxon>
        <taxon>Glossata</taxon>
        <taxon>Ditrysia</taxon>
        <taxon>Papilionoidea</taxon>
        <taxon>Papilionidae</taxon>
        <taxon>Parnassiinae</taxon>
        <taxon>Parnassini</taxon>
        <taxon>Parnassius</taxon>
        <taxon>Driopa</taxon>
    </lineage>
</organism>
<feature type="transmembrane region" description="Helical" evidence="11">
    <location>
        <begin position="253"/>
        <end position="275"/>
    </location>
</feature>
<keyword evidence="3" id="KW-1003">Cell membrane</keyword>
<feature type="transmembrane region" description="Helical" evidence="11">
    <location>
        <begin position="355"/>
        <end position="378"/>
    </location>
</feature>
<dbReference type="GO" id="GO:0005886">
    <property type="term" value="C:plasma membrane"/>
    <property type="evidence" value="ECO:0007669"/>
    <property type="project" value="UniProtKB-SubCell"/>
</dbReference>
<dbReference type="PANTHER" id="PTHR24230">
    <property type="entry name" value="G-PROTEIN COUPLED RECEPTOR"/>
    <property type="match status" value="1"/>
</dbReference>
<keyword evidence="9 10" id="KW-0807">Transducer</keyword>
<dbReference type="EMBL" id="CAVLGL010000024">
    <property type="protein sequence ID" value="CAK1581021.1"/>
    <property type="molecule type" value="Genomic_DNA"/>
</dbReference>
<feature type="transmembrane region" description="Helical" evidence="11">
    <location>
        <begin position="80"/>
        <end position="105"/>
    </location>
</feature>
<proteinExistence type="inferred from homology"/>
<feature type="transmembrane region" description="Helical" evidence="11">
    <location>
        <begin position="169"/>
        <end position="187"/>
    </location>
</feature>
<dbReference type="SUPFAM" id="SSF81321">
    <property type="entry name" value="Family A G protein-coupled receptor-like"/>
    <property type="match status" value="1"/>
</dbReference>
<comment type="caution">
    <text evidence="13">The sequence shown here is derived from an EMBL/GenBank/DDBJ whole genome shotgun (WGS) entry which is preliminary data.</text>
</comment>
<dbReference type="Gene3D" id="1.20.1070.10">
    <property type="entry name" value="Rhodopsin 7-helix transmembrane proteins"/>
    <property type="match status" value="1"/>
</dbReference>
<feature type="domain" description="G-protein coupled receptors family 1 profile" evidence="12">
    <location>
        <begin position="97"/>
        <end position="372"/>
    </location>
</feature>
<dbReference type="Pfam" id="PF00001">
    <property type="entry name" value="7tm_1"/>
    <property type="match status" value="1"/>
</dbReference>
<feature type="transmembrane region" description="Helical" evidence="11">
    <location>
        <begin position="125"/>
        <end position="149"/>
    </location>
</feature>
<dbReference type="Proteomes" id="UP001314205">
    <property type="component" value="Unassembled WGS sequence"/>
</dbReference>
<feature type="transmembrane region" description="Helical" evidence="11">
    <location>
        <begin position="207"/>
        <end position="227"/>
    </location>
</feature>
<protein>
    <recommendedName>
        <fullName evidence="12">G-protein coupled receptors family 1 profile domain-containing protein</fullName>
    </recommendedName>
</protein>
<comment type="subcellular location">
    <subcellularLocation>
        <location evidence="1">Cell membrane</location>
        <topology evidence="1">Multi-pass membrane protein</topology>
    </subcellularLocation>
</comment>
<dbReference type="InterPro" id="IPR017452">
    <property type="entry name" value="GPCR_Rhodpsn_7TM"/>
</dbReference>
<keyword evidence="6 10" id="KW-0297">G-protein coupled receptor</keyword>
<evidence type="ECO:0000256" key="11">
    <source>
        <dbReference type="SAM" id="Phobius"/>
    </source>
</evidence>
<dbReference type="PANTHER" id="PTHR24230:SF163">
    <property type="entry name" value="CORAZONIN RECEPTOR, ISOFORM B"/>
    <property type="match status" value="1"/>
</dbReference>
<evidence type="ECO:0000313" key="13">
    <source>
        <dbReference type="EMBL" id="CAK1581021.1"/>
    </source>
</evidence>
<evidence type="ECO:0000256" key="5">
    <source>
        <dbReference type="ARBA" id="ARBA00022989"/>
    </source>
</evidence>
<dbReference type="PROSITE" id="PS50262">
    <property type="entry name" value="G_PROTEIN_RECEP_F1_2"/>
    <property type="match status" value="1"/>
</dbReference>
<dbReference type="FunFam" id="1.20.1070.10:FF:000319">
    <property type="entry name" value="Drm corazonin receptor"/>
    <property type="match status" value="1"/>
</dbReference>
<feature type="transmembrane region" description="Helical" evidence="11">
    <location>
        <begin position="320"/>
        <end position="343"/>
    </location>
</feature>
<evidence type="ECO:0000256" key="1">
    <source>
        <dbReference type="ARBA" id="ARBA00004651"/>
    </source>
</evidence>
<evidence type="ECO:0000256" key="2">
    <source>
        <dbReference type="ARBA" id="ARBA00010663"/>
    </source>
</evidence>
<keyword evidence="7 11" id="KW-0472">Membrane</keyword>
<evidence type="ECO:0000256" key="6">
    <source>
        <dbReference type="ARBA" id="ARBA00023040"/>
    </source>
</evidence>
<evidence type="ECO:0000256" key="10">
    <source>
        <dbReference type="RuleBase" id="RU000688"/>
    </source>
</evidence>
<reference evidence="13 14" key="1">
    <citation type="submission" date="2023-11" db="EMBL/GenBank/DDBJ databases">
        <authorList>
            <person name="Hedman E."/>
            <person name="Englund M."/>
            <person name="Stromberg M."/>
            <person name="Nyberg Akerstrom W."/>
            <person name="Nylinder S."/>
            <person name="Jareborg N."/>
            <person name="Kallberg Y."/>
            <person name="Kronander E."/>
        </authorList>
    </citation>
    <scope>NUCLEOTIDE SEQUENCE [LARGE SCALE GENOMIC DNA]</scope>
</reference>
<evidence type="ECO:0000256" key="3">
    <source>
        <dbReference type="ARBA" id="ARBA00022475"/>
    </source>
</evidence>
<comment type="similarity">
    <text evidence="2 10">Belongs to the G-protein coupled receptor 1 family.</text>
</comment>
<evidence type="ECO:0000256" key="4">
    <source>
        <dbReference type="ARBA" id="ARBA00022692"/>
    </source>
</evidence>